<evidence type="ECO:0000313" key="3">
    <source>
        <dbReference type="Proteomes" id="UP000244441"/>
    </source>
</evidence>
<evidence type="ECO:0008006" key="4">
    <source>
        <dbReference type="Google" id="ProtNLM"/>
    </source>
</evidence>
<reference evidence="2 3" key="1">
    <citation type="submission" date="2018-01" db="EMBL/GenBank/DDBJ databases">
        <title>Genome sequence of a Cantenovulum-like bacteria.</title>
        <authorList>
            <person name="Tan W.R."/>
            <person name="Lau N.-S."/>
            <person name="Go F."/>
            <person name="Amirul A.-A.A."/>
        </authorList>
    </citation>
    <scope>NUCLEOTIDE SEQUENCE [LARGE SCALE GENOMIC DNA]</scope>
    <source>
        <strain evidence="2 3">CCB-QB4</strain>
    </source>
</reference>
<dbReference type="AlphaFoldDB" id="A0A2S0VV39"/>
<feature type="region of interest" description="Disordered" evidence="1">
    <location>
        <begin position="141"/>
        <end position="162"/>
    </location>
</feature>
<name>A0A2S0VV39_9ALTE</name>
<dbReference type="RefSeq" id="WP_108604151.1">
    <property type="nucleotide sequence ID" value="NZ_CP026604.1"/>
</dbReference>
<dbReference type="Proteomes" id="UP000244441">
    <property type="component" value="Chromosome"/>
</dbReference>
<evidence type="ECO:0000256" key="1">
    <source>
        <dbReference type="SAM" id="MobiDB-lite"/>
    </source>
</evidence>
<sequence length="162" mass="17765">MKRSNLMIVAIAAASLAGCELTDENTVSIPDLSATLANQTGQDGRACVDKGDIRGFGALNDRALFVDTMGDGYFVMTTLWSCYSLDTAFQVGFDSRSYQICGGRSDKILTSDEKCLVKQVFKFDDRKAAHQAVDKAELEREQLKKAAEQKQTNKPEHTNQSA</sequence>
<organism evidence="2 3">
    <name type="scientific">Saccharobesus litoralis</name>
    <dbReference type="NCBI Taxonomy" id="2172099"/>
    <lineage>
        <taxon>Bacteria</taxon>
        <taxon>Pseudomonadati</taxon>
        <taxon>Pseudomonadota</taxon>
        <taxon>Gammaproteobacteria</taxon>
        <taxon>Alteromonadales</taxon>
        <taxon>Alteromonadaceae</taxon>
        <taxon>Saccharobesus</taxon>
    </lineage>
</organism>
<evidence type="ECO:0000313" key="2">
    <source>
        <dbReference type="EMBL" id="AWB68086.1"/>
    </source>
</evidence>
<keyword evidence="3" id="KW-1185">Reference proteome</keyword>
<dbReference type="Pfam" id="PF20101">
    <property type="entry name" value="DUF6491"/>
    <property type="match status" value="1"/>
</dbReference>
<proteinExistence type="predicted"/>
<dbReference type="PROSITE" id="PS51257">
    <property type="entry name" value="PROKAR_LIPOPROTEIN"/>
    <property type="match status" value="1"/>
</dbReference>
<dbReference type="OrthoDB" id="6388019at2"/>
<protein>
    <recommendedName>
        <fullName evidence="4">Lipoprotein</fullName>
    </recommendedName>
</protein>
<dbReference type="EMBL" id="CP026604">
    <property type="protein sequence ID" value="AWB68086.1"/>
    <property type="molecule type" value="Genomic_DNA"/>
</dbReference>
<dbReference type="InterPro" id="IPR045500">
    <property type="entry name" value="DUF6491"/>
</dbReference>
<dbReference type="KEGG" id="cate:C2869_17390"/>
<accession>A0A2S0VV39</accession>
<gene>
    <name evidence="2" type="ORF">C2869_17390</name>
</gene>